<dbReference type="PANTHER" id="PTHR33431:SF12">
    <property type="entry name" value="HIGH MOBILITY GROUP BOX PROTEIN, PUTATIVE (DUF1635)-RELATED"/>
    <property type="match status" value="1"/>
</dbReference>
<feature type="compositionally biased region" description="Low complexity" evidence="2">
    <location>
        <begin position="255"/>
        <end position="271"/>
    </location>
</feature>
<feature type="compositionally biased region" description="Polar residues" evidence="2">
    <location>
        <begin position="236"/>
        <end position="250"/>
    </location>
</feature>
<protein>
    <submittedName>
        <fullName evidence="4">Uncharacterized protein</fullName>
    </submittedName>
</protein>
<feature type="region of interest" description="Disordered" evidence="2">
    <location>
        <begin position="371"/>
        <end position="405"/>
    </location>
</feature>
<sequence>MDSLENVEDLTLLWDFDQSNDDLKMQLYRVTNELAIAKEQRFQQTQINNENIKKLIYLLEIAYKERDEAKDQLRRQMMKLKPHTIMTTTHPNKQEQPNISSIMGQVITDPNTSNPSITLPTQQQQQSGMYNSWNLSPNVNTGITNYSNPTTPSSIMDYPNTSNPSITLPTQQQQHQYAMYNSLNLSPNGNTGITNHSNPTTPSSIMDFPNTSNPTTITLQQQQHVRHNNYLSPKVNTGMTNHSNPTTPSSIMDYPNTSNPSITPPTQQQQQSVVHNSWNFNPNVNTGMTNYSNPTTPSSSMDPYFSIGSSPEFYYSENLNCASSSYEYDPSNTILENLANGRPRPEKGKLLQAVMEAGPLLESLMVAGPVPQWSNPSPPQVARTPQLPPLPSSMSKRPRYSEIFN</sequence>
<gene>
    <name evidence="4" type="primary">LOC130463702</name>
</gene>
<dbReference type="GeneID" id="130463702"/>
<dbReference type="RefSeq" id="XP_056688896.1">
    <property type="nucleotide sequence ID" value="XM_056832918.1"/>
</dbReference>
<name>A0ABM3QZX2_SPIOL</name>
<dbReference type="InterPro" id="IPR012862">
    <property type="entry name" value="DUF1635"/>
</dbReference>
<keyword evidence="1" id="KW-0175">Coiled coil</keyword>
<accession>A0ABM3QZX2</accession>
<feature type="coiled-coil region" evidence="1">
    <location>
        <begin position="20"/>
        <end position="79"/>
    </location>
</feature>
<reference evidence="4" key="2">
    <citation type="submission" date="2025-08" db="UniProtKB">
        <authorList>
            <consortium name="RefSeq"/>
        </authorList>
    </citation>
    <scope>IDENTIFICATION</scope>
    <source>
        <tissue evidence="4">Leaf</tissue>
    </source>
</reference>
<evidence type="ECO:0000256" key="1">
    <source>
        <dbReference type="SAM" id="Coils"/>
    </source>
</evidence>
<organism evidence="3 4">
    <name type="scientific">Spinacia oleracea</name>
    <name type="common">Spinach</name>
    <dbReference type="NCBI Taxonomy" id="3562"/>
    <lineage>
        <taxon>Eukaryota</taxon>
        <taxon>Viridiplantae</taxon>
        <taxon>Streptophyta</taxon>
        <taxon>Embryophyta</taxon>
        <taxon>Tracheophyta</taxon>
        <taxon>Spermatophyta</taxon>
        <taxon>Magnoliopsida</taxon>
        <taxon>eudicotyledons</taxon>
        <taxon>Gunneridae</taxon>
        <taxon>Pentapetalae</taxon>
        <taxon>Caryophyllales</taxon>
        <taxon>Chenopodiaceae</taxon>
        <taxon>Chenopodioideae</taxon>
        <taxon>Anserineae</taxon>
        <taxon>Spinacia</taxon>
    </lineage>
</organism>
<evidence type="ECO:0000313" key="3">
    <source>
        <dbReference type="Proteomes" id="UP000813463"/>
    </source>
</evidence>
<dbReference type="Proteomes" id="UP000813463">
    <property type="component" value="Chromosome 6"/>
</dbReference>
<feature type="region of interest" description="Disordered" evidence="2">
    <location>
        <begin position="236"/>
        <end position="271"/>
    </location>
</feature>
<reference evidence="3" key="1">
    <citation type="journal article" date="2021" name="Nat. Commun.">
        <title>Genomic analyses provide insights into spinach domestication and the genetic basis of agronomic traits.</title>
        <authorList>
            <person name="Cai X."/>
            <person name="Sun X."/>
            <person name="Xu C."/>
            <person name="Sun H."/>
            <person name="Wang X."/>
            <person name="Ge C."/>
            <person name="Zhang Z."/>
            <person name="Wang Q."/>
            <person name="Fei Z."/>
            <person name="Jiao C."/>
            <person name="Wang Q."/>
        </authorList>
    </citation>
    <scope>NUCLEOTIDE SEQUENCE [LARGE SCALE GENOMIC DNA]</scope>
    <source>
        <strain evidence="3">cv. Varoflay</strain>
    </source>
</reference>
<keyword evidence="3" id="KW-1185">Reference proteome</keyword>
<evidence type="ECO:0000313" key="4">
    <source>
        <dbReference type="RefSeq" id="XP_056688896.1"/>
    </source>
</evidence>
<dbReference type="Pfam" id="PF07795">
    <property type="entry name" value="DUF1635"/>
    <property type="match status" value="1"/>
</dbReference>
<proteinExistence type="predicted"/>
<dbReference type="PANTHER" id="PTHR33431">
    <property type="entry name" value="ENABLED-LIKE PROTEIN (DUF1635)"/>
    <property type="match status" value="1"/>
</dbReference>
<evidence type="ECO:0000256" key="2">
    <source>
        <dbReference type="SAM" id="MobiDB-lite"/>
    </source>
</evidence>